<proteinExistence type="inferred from homology"/>
<keyword evidence="4" id="KW-0963">Cytoplasm</keyword>
<dbReference type="SUPFAM" id="SSF51735">
    <property type="entry name" value="NAD(P)-binding Rossmann-fold domains"/>
    <property type="match status" value="1"/>
</dbReference>
<dbReference type="InterPro" id="IPR002347">
    <property type="entry name" value="SDR_fam"/>
</dbReference>
<feature type="domain" description="Nudix hydrolase" evidence="10">
    <location>
        <begin position="95"/>
        <end position="231"/>
    </location>
</feature>
<keyword evidence="8" id="KW-0464">Manganese</keyword>
<keyword evidence="7" id="KW-0694">RNA-binding</keyword>
<name>A0A4R8QVJ3_COLTR</name>
<comment type="cofactor">
    <cofactor evidence="1">
        <name>Mn(2+)</name>
        <dbReference type="ChEBI" id="CHEBI:29035"/>
    </cofactor>
</comment>
<evidence type="ECO:0000256" key="4">
    <source>
        <dbReference type="ARBA" id="ARBA00022490"/>
    </source>
</evidence>
<dbReference type="Pfam" id="PF00293">
    <property type="entry name" value="NUDIX"/>
    <property type="match status" value="1"/>
</dbReference>
<dbReference type="Pfam" id="PF05026">
    <property type="entry name" value="DCP2"/>
    <property type="match status" value="1"/>
</dbReference>
<dbReference type="STRING" id="5466.A0A4R8QVJ3"/>
<evidence type="ECO:0000313" key="11">
    <source>
        <dbReference type="EMBL" id="TDZ41160.1"/>
    </source>
</evidence>
<dbReference type="Pfam" id="PF13561">
    <property type="entry name" value="adh_short_C2"/>
    <property type="match status" value="1"/>
</dbReference>
<evidence type="ECO:0000256" key="9">
    <source>
        <dbReference type="SAM" id="MobiDB-lite"/>
    </source>
</evidence>
<dbReference type="InterPro" id="IPR036291">
    <property type="entry name" value="NAD(P)-bd_dom_sf"/>
</dbReference>
<organism evidence="11 12">
    <name type="scientific">Colletotrichum trifolii</name>
    <dbReference type="NCBI Taxonomy" id="5466"/>
    <lineage>
        <taxon>Eukaryota</taxon>
        <taxon>Fungi</taxon>
        <taxon>Dikarya</taxon>
        <taxon>Ascomycota</taxon>
        <taxon>Pezizomycotina</taxon>
        <taxon>Sordariomycetes</taxon>
        <taxon>Hypocreomycetidae</taxon>
        <taxon>Glomerellales</taxon>
        <taxon>Glomerellaceae</taxon>
        <taxon>Colletotrichum</taxon>
        <taxon>Colletotrichum orbiculare species complex</taxon>
    </lineage>
</organism>
<evidence type="ECO:0000256" key="1">
    <source>
        <dbReference type="ARBA" id="ARBA00001936"/>
    </source>
</evidence>
<dbReference type="InterPro" id="IPR000086">
    <property type="entry name" value="NUDIX_hydrolase_dom"/>
</dbReference>
<comment type="similarity">
    <text evidence="3">Belongs to the Nudix hydrolase family. DCP2 subfamily.</text>
</comment>
<dbReference type="GO" id="GO:0000290">
    <property type="term" value="P:deadenylation-dependent decapping of nuclear-transcribed mRNA"/>
    <property type="evidence" value="ECO:0007669"/>
    <property type="project" value="InterPro"/>
</dbReference>
<comment type="caution">
    <text evidence="11">The sequence shown here is derived from an EMBL/GenBank/DDBJ whole genome shotgun (WGS) entry which is preliminary data.</text>
</comment>
<evidence type="ECO:0000256" key="6">
    <source>
        <dbReference type="ARBA" id="ARBA00022801"/>
    </source>
</evidence>
<dbReference type="InterPro" id="IPR020084">
    <property type="entry name" value="NUDIX_hydrolase_CS"/>
</dbReference>
<dbReference type="FunFam" id="1.10.10.1050:FF:000003">
    <property type="entry name" value="Decapping enzyme Dcp2, putative"/>
    <property type="match status" value="1"/>
</dbReference>
<dbReference type="GO" id="GO:0000184">
    <property type="term" value="P:nuclear-transcribed mRNA catabolic process, nonsense-mediated decay"/>
    <property type="evidence" value="ECO:0007669"/>
    <property type="project" value="InterPro"/>
</dbReference>
<evidence type="ECO:0000256" key="7">
    <source>
        <dbReference type="ARBA" id="ARBA00022884"/>
    </source>
</evidence>
<accession>A0A4R8QVJ3</accession>
<evidence type="ECO:0000259" key="10">
    <source>
        <dbReference type="PROSITE" id="PS51462"/>
    </source>
</evidence>
<dbReference type="PRINTS" id="PR00080">
    <property type="entry name" value="SDRFAMILY"/>
</dbReference>
<dbReference type="Proteomes" id="UP000295703">
    <property type="component" value="Unassembled WGS sequence"/>
</dbReference>
<dbReference type="Gene3D" id="1.10.10.1050">
    <property type="entry name" value="Dcp2, box A domain"/>
    <property type="match status" value="1"/>
</dbReference>
<reference evidence="11 12" key="1">
    <citation type="submission" date="2018-12" db="EMBL/GenBank/DDBJ databases">
        <title>Genome sequence and assembly of Colletotrichum trifolii.</title>
        <authorList>
            <person name="Gan P."/>
            <person name="Shirasu K."/>
        </authorList>
    </citation>
    <scope>NUCLEOTIDE SEQUENCE [LARGE SCALE GENOMIC DNA]</scope>
    <source>
        <strain evidence="11 12">543-2</strain>
    </source>
</reference>
<dbReference type="PROSITE" id="PS51462">
    <property type="entry name" value="NUDIX"/>
    <property type="match status" value="1"/>
</dbReference>
<gene>
    <name evidence="11" type="primary">dcp2</name>
    <name evidence="11" type="ORF">CTRI78_v009912</name>
</gene>
<dbReference type="CDD" id="cd03672">
    <property type="entry name" value="NUDIX_Dcp2p_Nudt20"/>
    <property type="match status" value="1"/>
</dbReference>
<dbReference type="InterPro" id="IPR007722">
    <property type="entry name" value="DCP2_BoxA"/>
</dbReference>
<feature type="region of interest" description="Disordered" evidence="9">
    <location>
        <begin position="366"/>
        <end position="387"/>
    </location>
</feature>
<dbReference type="PANTHER" id="PTHR23114">
    <property type="entry name" value="M7GPPPN-MRNA HYDROLASE"/>
    <property type="match status" value="1"/>
</dbReference>
<dbReference type="InterPro" id="IPR015797">
    <property type="entry name" value="NUDIX_hydrolase-like_dom_sf"/>
</dbReference>
<dbReference type="PRINTS" id="PR00081">
    <property type="entry name" value="GDHRDH"/>
</dbReference>
<evidence type="ECO:0000256" key="8">
    <source>
        <dbReference type="ARBA" id="ARBA00023211"/>
    </source>
</evidence>
<dbReference type="GO" id="GO:0000932">
    <property type="term" value="C:P-body"/>
    <property type="evidence" value="ECO:0007669"/>
    <property type="project" value="TreeGrafter"/>
</dbReference>
<keyword evidence="5" id="KW-0479">Metal-binding</keyword>
<comment type="subcellular location">
    <subcellularLocation>
        <location evidence="2">Cytoplasm</location>
    </subcellularLocation>
</comment>
<dbReference type="GO" id="GO:0140933">
    <property type="term" value="F:5'-(N(7)-methylguanosine 5'-triphospho)-[mRNA] hydrolase activity"/>
    <property type="evidence" value="ECO:0007669"/>
    <property type="project" value="InterPro"/>
</dbReference>
<dbReference type="Gene3D" id="3.40.50.720">
    <property type="entry name" value="NAD(P)-binding Rossmann-like Domain"/>
    <property type="match status" value="1"/>
</dbReference>
<dbReference type="EMBL" id="RYZW01000146">
    <property type="protein sequence ID" value="TDZ41160.1"/>
    <property type="molecule type" value="Genomic_DNA"/>
</dbReference>
<dbReference type="AlphaFoldDB" id="A0A4R8QVJ3"/>
<dbReference type="InterPro" id="IPR036189">
    <property type="entry name" value="DCP2_BoxA_sf"/>
</dbReference>
<sequence length="814" mass="88480">MAEQKMQLEDWLDDLCVRFIINLPVEDLSSVARICFQVEEAQWFYEDFVRPLDPTLPSMTLRSFSLRIFQHCPLLTNFSVENHTKAFEEFLQYKTRVPVRGAILLNEAMDSTILVKGWKKGANWSFPRGKINKDEDDLECAIREVYEETGYDLHAAGLVPENRDVKYIEVTMREQQLRLYVFRDVPMDTHFQPRTRKEISKIQWYRLSELPAFRKRGGQNHNDAAAAANANKFYMVAPFLVPLKKWVVQQKKKDAVKTTNGPHFLPHSLQDDPVTEDDIWPTELATDISMRTTSLDTLEGATKELQRLLKVQPTATPATLVPVSPDNTGDKGASLLAILQAKNQATAKASPVSQQIPQTPLDASIEDIPQPHSPHGQHHPRQRAPLASYQHPPGFPIAPDATPQSWAFAQPNTVGPMRTQIGLHDAALNHGPAYGHLPPILAHPQPLPPQVQQSYVGSGVAANGTPTNAFEHVQGSGNQRATAVQSQQIHAQSLLYSPKPLAGQLSSQSMALLGVLKSDAKAVSPRAVGATTPNQTLPLGISHEHGVAQRLNGSPGMLLPNPNSTTALPFAASHQRSQQPASPAHRSALLEMFKKPEPNSFHVDEPAELPASTPSAGLLKGISNTRGQVHERRVDFLINVAGVMGSFSSVDSVSDDEWERVMAVNLTVPVKMMRAVLPVMKENGGGVIVNVASTAALSGAVAGIAYTCSKHGLIGATKNVAWQFRKEGIRCNAVLPGAVDSRVGEAVAAGGGESFDAKAYAQVEPVHALYAQASGTDASIAPLEVAQAILFLGTDQARTINGVSLPVDQAWCAV</sequence>
<protein>
    <submittedName>
        <fullName evidence="11">mRNA decapping complex subunit 2</fullName>
    </submittedName>
</protein>
<dbReference type="SMART" id="SM01125">
    <property type="entry name" value="DCP2"/>
    <property type="match status" value="1"/>
</dbReference>
<evidence type="ECO:0000313" key="12">
    <source>
        <dbReference type="Proteomes" id="UP000295703"/>
    </source>
</evidence>
<dbReference type="GO" id="GO:0030145">
    <property type="term" value="F:manganese ion binding"/>
    <property type="evidence" value="ECO:0007669"/>
    <property type="project" value="InterPro"/>
</dbReference>
<dbReference type="InterPro" id="IPR044099">
    <property type="entry name" value="Dcp2_NUDIX"/>
</dbReference>
<dbReference type="PROSITE" id="PS00893">
    <property type="entry name" value="NUDIX_BOX"/>
    <property type="match status" value="1"/>
</dbReference>
<dbReference type="Gene3D" id="3.90.79.10">
    <property type="entry name" value="Nucleoside Triphosphate Pyrophosphohydrolase"/>
    <property type="match status" value="1"/>
</dbReference>
<keyword evidence="12" id="KW-1185">Reference proteome</keyword>
<dbReference type="GO" id="GO:0003723">
    <property type="term" value="F:RNA binding"/>
    <property type="evidence" value="ECO:0007669"/>
    <property type="project" value="UniProtKB-KW"/>
</dbReference>
<dbReference type="SUPFAM" id="SSF55811">
    <property type="entry name" value="Nudix"/>
    <property type="match status" value="1"/>
</dbReference>
<evidence type="ECO:0000256" key="5">
    <source>
        <dbReference type="ARBA" id="ARBA00022723"/>
    </source>
</evidence>
<keyword evidence="6" id="KW-0378">Hydrolase</keyword>
<evidence type="ECO:0000256" key="2">
    <source>
        <dbReference type="ARBA" id="ARBA00004496"/>
    </source>
</evidence>
<evidence type="ECO:0000256" key="3">
    <source>
        <dbReference type="ARBA" id="ARBA00005279"/>
    </source>
</evidence>
<dbReference type="SUPFAM" id="SSF140586">
    <property type="entry name" value="Dcp2 domain-like"/>
    <property type="match status" value="1"/>
</dbReference>
<dbReference type="FunFam" id="3.90.79.10:FF:000003">
    <property type="entry name" value="M7GpppN-mRNA hydrolase isoform 2"/>
    <property type="match status" value="1"/>
</dbReference>
<dbReference type="PANTHER" id="PTHR23114:SF17">
    <property type="entry name" value="M7GPPPN-MRNA HYDROLASE"/>
    <property type="match status" value="1"/>
</dbReference>
<dbReference type="CDD" id="cd05233">
    <property type="entry name" value="SDR_c"/>
    <property type="match status" value="1"/>
</dbReference>